<keyword evidence="6 8" id="KW-0315">Glutamine amidotransferase</keyword>
<dbReference type="InterPro" id="IPR006426">
    <property type="entry name" value="Asn_synth_AEB"/>
</dbReference>
<dbReference type="PANTHER" id="PTHR43284:SF1">
    <property type="entry name" value="ASPARAGINE SYNTHETASE"/>
    <property type="match status" value="1"/>
</dbReference>
<dbReference type="GO" id="GO:0006529">
    <property type="term" value="P:asparagine biosynthetic process"/>
    <property type="evidence" value="ECO:0007669"/>
    <property type="project" value="UniProtKB-KW"/>
</dbReference>
<evidence type="ECO:0000256" key="9">
    <source>
        <dbReference type="PIRSR" id="PIRSR001589-2"/>
    </source>
</evidence>
<dbReference type="EC" id="6.3.5.4" evidence="3"/>
<keyword evidence="4 9" id="KW-0547">Nucleotide-binding</keyword>
<dbReference type="CDD" id="cd00712">
    <property type="entry name" value="AsnB"/>
    <property type="match status" value="1"/>
</dbReference>
<evidence type="ECO:0000256" key="4">
    <source>
        <dbReference type="ARBA" id="ARBA00022741"/>
    </source>
</evidence>
<dbReference type="Pfam" id="PF13537">
    <property type="entry name" value="GATase_7"/>
    <property type="match status" value="1"/>
</dbReference>
<proteinExistence type="inferred from homology"/>
<dbReference type="Pfam" id="PF00733">
    <property type="entry name" value="Asn_synthase"/>
    <property type="match status" value="1"/>
</dbReference>
<evidence type="ECO:0000256" key="6">
    <source>
        <dbReference type="ARBA" id="ARBA00022962"/>
    </source>
</evidence>
<dbReference type="EMBL" id="AP024233">
    <property type="protein sequence ID" value="BCO07657.1"/>
    <property type="molecule type" value="Genomic_DNA"/>
</dbReference>
<dbReference type="PROSITE" id="PS51278">
    <property type="entry name" value="GATASE_TYPE_2"/>
    <property type="match status" value="1"/>
</dbReference>
<evidence type="ECO:0000256" key="7">
    <source>
        <dbReference type="ARBA" id="ARBA00048741"/>
    </source>
</evidence>
<dbReference type="SUPFAM" id="SSF56235">
    <property type="entry name" value="N-terminal nucleophile aminohydrolases (Ntn hydrolases)"/>
    <property type="match status" value="1"/>
</dbReference>
<dbReference type="PIRSF" id="PIRSF001589">
    <property type="entry name" value="Asn_synthetase_glu-h"/>
    <property type="match status" value="1"/>
</dbReference>
<name>A0A915U4H4_9BACT</name>
<feature type="site" description="Important for beta-aspartyl-AMP intermediate formation" evidence="10">
    <location>
        <position position="371"/>
    </location>
</feature>
<dbReference type="RefSeq" id="WP_267927609.1">
    <property type="nucleotide sequence ID" value="NZ_AP024233.1"/>
</dbReference>
<keyword evidence="13" id="KW-1185">Reference proteome</keyword>
<dbReference type="SUPFAM" id="SSF52402">
    <property type="entry name" value="Adenine nucleotide alpha hydrolases-like"/>
    <property type="match status" value="1"/>
</dbReference>
<dbReference type="InterPro" id="IPR029055">
    <property type="entry name" value="Ntn_hydrolases_N"/>
</dbReference>
<dbReference type="InterPro" id="IPR001962">
    <property type="entry name" value="Asn_synthase"/>
</dbReference>
<dbReference type="InterPro" id="IPR033738">
    <property type="entry name" value="AsnB_N"/>
</dbReference>
<dbReference type="Gene3D" id="3.40.50.620">
    <property type="entry name" value="HUPs"/>
    <property type="match status" value="1"/>
</dbReference>
<evidence type="ECO:0000256" key="10">
    <source>
        <dbReference type="PIRSR" id="PIRSR001589-3"/>
    </source>
</evidence>
<dbReference type="GO" id="GO:0005829">
    <property type="term" value="C:cytosol"/>
    <property type="evidence" value="ECO:0007669"/>
    <property type="project" value="TreeGrafter"/>
</dbReference>
<dbReference type="PANTHER" id="PTHR43284">
    <property type="entry name" value="ASPARAGINE SYNTHETASE (GLUTAMINE-HYDROLYZING)"/>
    <property type="match status" value="1"/>
</dbReference>
<dbReference type="GO" id="GO:0005524">
    <property type="term" value="F:ATP binding"/>
    <property type="evidence" value="ECO:0007669"/>
    <property type="project" value="UniProtKB-KW"/>
</dbReference>
<dbReference type="InterPro" id="IPR014729">
    <property type="entry name" value="Rossmann-like_a/b/a_fold"/>
</dbReference>
<dbReference type="GO" id="GO:0004066">
    <property type="term" value="F:asparagine synthase (glutamine-hydrolyzing) activity"/>
    <property type="evidence" value="ECO:0007669"/>
    <property type="project" value="UniProtKB-EC"/>
</dbReference>
<accession>A0A915U4H4</accession>
<dbReference type="Gene3D" id="3.60.20.10">
    <property type="entry name" value="Glutamine Phosphoribosylpyrophosphate, subunit 1, domain 1"/>
    <property type="match status" value="1"/>
</dbReference>
<sequence>MCGIAGYFRVQDNKATFDLRSLERMIWSLRHRGPDGFGFFQDQRTGLAHARLSIIDLEGGWQPIHNEDKTLWVVFNGEIFNYPELRQDLIARGHRFATDSDTEVIVHLYEEKGPDCLEDLNGQFAIALYDQKEQALFLARDRMGIRPLFYTRHDGHILFGSEIKALFSASPAIPRQLDPQVLREIFTFWSPAGRETVFQGVFQLEPGCWLRVDRNGETREEQYWDIPFSPASCSLAGKEEHKLAGQLRELLVDSVRLRLRADVPVGAYLSGGLDSSAITSLIKHYTDNELQTFSVTFADKVYDEQAEQQQMAEFLGTHHQAIRCDYQTIARAFPDVIWHTETPILRTAPTPLYLLSSLVRENRYKVVLTGEGADEILGGYDIFKEAKIRAFIGSQPDSSCRPFLLRRLYPYLALSPARSAEYARKFFDTAAPVDDPFYAHRPRWKTTSGTQRFFSPELLAAADVDPVDKLGARWGKRLAGLDFFTRAQYLESKMLLGNYLLSSQGDRMAMAHSVEGRFPFLDHRVVELAATMSPQVKMKVLSEKNILKKAMADILPEAIVQRKKQPYMAPDIISFFGEESPAYLDEYLEPSRLRDSGLFQPAPVEKLVAKCRRKARQGFRENMAFVGILSTMILHHRFVENFSADTPETLPGTRILVGCAGSSK</sequence>
<feature type="binding site" evidence="9">
    <location>
        <position position="101"/>
    </location>
    <ligand>
        <name>L-glutamine</name>
        <dbReference type="ChEBI" id="CHEBI:58359"/>
    </ligand>
</feature>
<keyword evidence="8" id="KW-0061">Asparagine biosynthesis</keyword>
<evidence type="ECO:0000313" key="13">
    <source>
        <dbReference type="Proteomes" id="UP001063350"/>
    </source>
</evidence>
<comment type="similarity">
    <text evidence="2">Belongs to the asparagine synthetase family.</text>
</comment>
<evidence type="ECO:0000256" key="8">
    <source>
        <dbReference type="PIRSR" id="PIRSR001589-1"/>
    </source>
</evidence>
<feature type="active site" description="For GATase activity" evidence="8">
    <location>
        <position position="2"/>
    </location>
</feature>
<dbReference type="InterPro" id="IPR051786">
    <property type="entry name" value="ASN_synthetase/amidase"/>
</dbReference>
<keyword evidence="5 9" id="KW-0067">ATP-binding</keyword>
<evidence type="ECO:0000256" key="5">
    <source>
        <dbReference type="ARBA" id="ARBA00022840"/>
    </source>
</evidence>
<dbReference type="InterPro" id="IPR017932">
    <property type="entry name" value="GATase_2_dom"/>
</dbReference>
<protein>
    <recommendedName>
        <fullName evidence="3">asparagine synthase (glutamine-hydrolyzing)</fullName>
        <ecNumber evidence="3">6.3.5.4</ecNumber>
    </recommendedName>
</protein>
<comment type="catalytic activity">
    <reaction evidence="7">
        <text>L-aspartate + L-glutamine + ATP + H2O = L-asparagine + L-glutamate + AMP + diphosphate + H(+)</text>
        <dbReference type="Rhea" id="RHEA:12228"/>
        <dbReference type="ChEBI" id="CHEBI:15377"/>
        <dbReference type="ChEBI" id="CHEBI:15378"/>
        <dbReference type="ChEBI" id="CHEBI:29985"/>
        <dbReference type="ChEBI" id="CHEBI:29991"/>
        <dbReference type="ChEBI" id="CHEBI:30616"/>
        <dbReference type="ChEBI" id="CHEBI:33019"/>
        <dbReference type="ChEBI" id="CHEBI:58048"/>
        <dbReference type="ChEBI" id="CHEBI:58359"/>
        <dbReference type="ChEBI" id="CHEBI:456215"/>
        <dbReference type="EC" id="6.3.5.4"/>
    </reaction>
</comment>
<keyword evidence="8" id="KW-0028">Amino-acid biosynthesis</keyword>
<feature type="binding site" evidence="9">
    <location>
        <position position="295"/>
    </location>
    <ligand>
        <name>ATP</name>
        <dbReference type="ChEBI" id="CHEBI:30616"/>
    </ligand>
</feature>
<gene>
    <name evidence="12" type="ORF">GF1_00330</name>
</gene>
<evidence type="ECO:0000313" key="12">
    <source>
        <dbReference type="EMBL" id="BCO07657.1"/>
    </source>
</evidence>
<dbReference type="CDD" id="cd01991">
    <property type="entry name" value="Asn_synthase_B_C"/>
    <property type="match status" value="1"/>
</dbReference>
<feature type="domain" description="Glutamine amidotransferase type-2" evidence="11">
    <location>
        <begin position="2"/>
        <end position="215"/>
    </location>
</feature>
<evidence type="ECO:0000256" key="1">
    <source>
        <dbReference type="ARBA" id="ARBA00005187"/>
    </source>
</evidence>
<comment type="pathway">
    <text evidence="1">Amino-acid biosynthesis; L-asparagine biosynthesis; L-asparagine from L-aspartate (L-Gln route): step 1/1.</text>
</comment>
<evidence type="ECO:0000259" key="11">
    <source>
        <dbReference type="PROSITE" id="PS51278"/>
    </source>
</evidence>
<dbReference type="NCBIfam" id="TIGR01536">
    <property type="entry name" value="asn_synth_AEB"/>
    <property type="match status" value="1"/>
</dbReference>
<dbReference type="AlphaFoldDB" id="A0A915U4H4"/>
<dbReference type="Proteomes" id="UP001063350">
    <property type="component" value="Chromosome"/>
</dbReference>
<organism evidence="12 13">
    <name type="scientific">Desulfolithobacter dissulfuricans</name>
    <dbReference type="NCBI Taxonomy" id="2795293"/>
    <lineage>
        <taxon>Bacteria</taxon>
        <taxon>Pseudomonadati</taxon>
        <taxon>Thermodesulfobacteriota</taxon>
        <taxon>Desulfobulbia</taxon>
        <taxon>Desulfobulbales</taxon>
        <taxon>Desulfobulbaceae</taxon>
        <taxon>Desulfolithobacter</taxon>
    </lineage>
</organism>
<reference evidence="12" key="1">
    <citation type="submission" date="2020-12" db="EMBL/GenBank/DDBJ databases">
        <title>Desulfobium dissulfuricans gen. nov., sp. nov., a novel mesophilic, sulfate-reducing bacterium isolated from a deep-sea hydrothermal vent.</title>
        <authorList>
            <person name="Hashimoto Y."/>
            <person name="Tame A."/>
            <person name="Sawayama S."/>
            <person name="Miyazaki J."/>
            <person name="Takai K."/>
            <person name="Nakagawa S."/>
        </authorList>
    </citation>
    <scope>NUCLEOTIDE SEQUENCE</scope>
    <source>
        <strain evidence="12">GF1</strain>
    </source>
</reference>
<evidence type="ECO:0000256" key="3">
    <source>
        <dbReference type="ARBA" id="ARBA00012737"/>
    </source>
</evidence>
<dbReference type="KEGG" id="ddu:GF1_00330"/>
<evidence type="ECO:0000256" key="2">
    <source>
        <dbReference type="ARBA" id="ARBA00005752"/>
    </source>
</evidence>